<name>A0ABR2X6P6_9PEZI</name>
<dbReference type="Pfam" id="PF01522">
    <property type="entry name" value="Polysacc_deac_1"/>
    <property type="match status" value="1"/>
</dbReference>
<keyword evidence="10" id="KW-1185">Reference proteome</keyword>
<dbReference type="InterPro" id="IPR002509">
    <property type="entry name" value="NODB_dom"/>
</dbReference>
<keyword evidence="4" id="KW-0378">Hydrolase</keyword>
<evidence type="ECO:0000256" key="1">
    <source>
        <dbReference type="ARBA" id="ARBA00001941"/>
    </source>
</evidence>
<evidence type="ECO:0000256" key="6">
    <source>
        <dbReference type="ARBA" id="ARBA00023285"/>
    </source>
</evidence>
<sequence>MYIPSLLPAFPLMNPLAKALSGNEIPPIPAESNSTTNSTKSHLQSRSLEKVITSCTRPGTVALTYDDGPGPYTDELLNILDQNRAKATFFVNGDNANGPITEGILPAILRRAYAKGHHIGSHTYSHANLAALGPDERWQEMDRLQQVLGDIIGVAPTYMRPPYFSCPGDCVQDMSDFGFHVVNANLDTKDYEHDYAQSRNIFSTMLDSSSPSTASFIVLVHDIHLETVETFTQYMIDEARAYGYKLVTLGECLGDSKANWYRQVTTTGGGNNSISSRS</sequence>
<evidence type="ECO:0000256" key="3">
    <source>
        <dbReference type="ARBA" id="ARBA00022729"/>
    </source>
</evidence>
<comment type="caution">
    <text evidence="9">The sequence shown here is derived from an EMBL/GenBank/DDBJ whole genome shotgun (WGS) entry which is preliminary data.</text>
</comment>
<dbReference type="PANTHER" id="PTHR46471">
    <property type="entry name" value="CHITIN DEACETYLASE"/>
    <property type="match status" value="1"/>
</dbReference>
<dbReference type="Proteomes" id="UP001465668">
    <property type="component" value="Unassembled WGS sequence"/>
</dbReference>
<proteinExistence type="predicted"/>
<dbReference type="PANTHER" id="PTHR46471:SF2">
    <property type="entry name" value="CHITIN DEACETYLASE-RELATED"/>
    <property type="match status" value="1"/>
</dbReference>
<keyword evidence="2" id="KW-0479">Metal-binding</keyword>
<feature type="region of interest" description="Disordered" evidence="7">
    <location>
        <begin position="27"/>
        <end position="46"/>
    </location>
</feature>
<organism evidence="9 10">
    <name type="scientific">Seiridium cardinale</name>
    <dbReference type="NCBI Taxonomy" id="138064"/>
    <lineage>
        <taxon>Eukaryota</taxon>
        <taxon>Fungi</taxon>
        <taxon>Dikarya</taxon>
        <taxon>Ascomycota</taxon>
        <taxon>Pezizomycotina</taxon>
        <taxon>Sordariomycetes</taxon>
        <taxon>Xylariomycetidae</taxon>
        <taxon>Amphisphaeriales</taxon>
        <taxon>Sporocadaceae</taxon>
        <taxon>Seiridium</taxon>
    </lineage>
</organism>
<feature type="domain" description="NodB homology" evidence="8">
    <location>
        <begin position="59"/>
        <end position="247"/>
    </location>
</feature>
<dbReference type="EMBL" id="JARVKM010000127">
    <property type="protein sequence ID" value="KAK9769416.1"/>
    <property type="molecule type" value="Genomic_DNA"/>
</dbReference>
<dbReference type="SUPFAM" id="SSF88713">
    <property type="entry name" value="Glycoside hydrolase/deacetylase"/>
    <property type="match status" value="1"/>
</dbReference>
<keyword evidence="5" id="KW-0119">Carbohydrate metabolism</keyword>
<feature type="compositionally biased region" description="Polar residues" evidence="7">
    <location>
        <begin position="31"/>
        <end position="46"/>
    </location>
</feature>
<evidence type="ECO:0000256" key="2">
    <source>
        <dbReference type="ARBA" id="ARBA00022723"/>
    </source>
</evidence>
<gene>
    <name evidence="9" type="ORF">SCAR479_13898</name>
</gene>
<dbReference type="PROSITE" id="PS51677">
    <property type="entry name" value="NODB"/>
    <property type="match status" value="1"/>
</dbReference>
<evidence type="ECO:0000256" key="7">
    <source>
        <dbReference type="SAM" id="MobiDB-lite"/>
    </source>
</evidence>
<dbReference type="CDD" id="cd10951">
    <property type="entry name" value="CE4_ClCDA_like"/>
    <property type="match status" value="1"/>
</dbReference>
<keyword evidence="3" id="KW-0732">Signal</keyword>
<keyword evidence="6" id="KW-0170">Cobalt</keyword>
<reference evidence="9 10" key="1">
    <citation type="submission" date="2024-02" db="EMBL/GenBank/DDBJ databases">
        <title>First draft genome assembly of two strains of Seiridium cardinale.</title>
        <authorList>
            <person name="Emiliani G."/>
            <person name="Scali E."/>
        </authorList>
    </citation>
    <scope>NUCLEOTIDE SEQUENCE [LARGE SCALE GENOMIC DNA]</scope>
    <source>
        <strain evidence="9 10">BM-138-000479</strain>
    </source>
</reference>
<dbReference type="InterPro" id="IPR011330">
    <property type="entry name" value="Glyco_hydro/deAcase_b/a-brl"/>
</dbReference>
<evidence type="ECO:0000256" key="5">
    <source>
        <dbReference type="ARBA" id="ARBA00023277"/>
    </source>
</evidence>
<evidence type="ECO:0000259" key="8">
    <source>
        <dbReference type="PROSITE" id="PS51677"/>
    </source>
</evidence>
<protein>
    <submittedName>
        <fullName evidence="9">NodB-like protein</fullName>
    </submittedName>
</protein>
<evidence type="ECO:0000313" key="9">
    <source>
        <dbReference type="EMBL" id="KAK9769416.1"/>
    </source>
</evidence>
<dbReference type="Gene3D" id="3.20.20.370">
    <property type="entry name" value="Glycoside hydrolase/deacetylase"/>
    <property type="match status" value="1"/>
</dbReference>
<accession>A0ABR2X6P6</accession>
<evidence type="ECO:0000256" key="4">
    <source>
        <dbReference type="ARBA" id="ARBA00022801"/>
    </source>
</evidence>
<comment type="cofactor">
    <cofactor evidence="1">
        <name>Co(2+)</name>
        <dbReference type="ChEBI" id="CHEBI:48828"/>
    </cofactor>
</comment>
<evidence type="ECO:0000313" key="10">
    <source>
        <dbReference type="Proteomes" id="UP001465668"/>
    </source>
</evidence>